<dbReference type="GO" id="GO:0003677">
    <property type="term" value="F:DNA binding"/>
    <property type="evidence" value="ECO:0007669"/>
    <property type="project" value="UniProtKB-KW"/>
</dbReference>
<proteinExistence type="inferred from homology"/>
<dbReference type="InterPro" id="IPR006119">
    <property type="entry name" value="Resolv_N"/>
</dbReference>
<keyword evidence="3" id="KW-0238">DNA-binding</keyword>
<dbReference type="InterPro" id="IPR036162">
    <property type="entry name" value="Resolvase-like_N_sf"/>
</dbReference>
<evidence type="ECO:0000313" key="8">
    <source>
        <dbReference type="EMBL" id="ANH72659.1"/>
    </source>
</evidence>
<dbReference type="CDD" id="cd03768">
    <property type="entry name" value="SR_ResInv"/>
    <property type="match status" value="1"/>
</dbReference>
<dbReference type="PANTHER" id="PTHR30461:SF2">
    <property type="entry name" value="SERINE RECOMBINASE PINE-RELATED"/>
    <property type="match status" value="1"/>
</dbReference>
<dbReference type="InterPro" id="IPR006118">
    <property type="entry name" value="Recombinase_CS"/>
</dbReference>
<reference evidence="8 9" key="1">
    <citation type="submission" date="2015-09" db="EMBL/GenBank/DDBJ databases">
        <authorList>
            <person name="Xu Y."/>
            <person name="Nagy A."/>
            <person name="Liu N.T."/>
            <person name="Nou X."/>
        </authorList>
    </citation>
    <scope>NUCLEOTIDE SEQUENCE [LARGE SCALE GENOMIC DNA]</scope>
    <source>
        <strain evidence="8 9">FC1138</strain>
    </source>
</reference>
<comment type="similarity">
    <text evidence="1">Belongs to the site-specific recombinase resolvase family.</text>
</comment>
<dbReference type="Proteomes" id="UP000077927">
    <property type="component" value="Chromosome 1"/>
</dbReference>
<dbReference type="GO" id="GO:0015074">
    <property type="term" value="P:DNA integration"/>
    <property type="evidence" value="ECO:0007669"/>
    <property type="project" value="UniProtKB-KW"/>
</dbReference>
<dbReference type="InterPro" id="IPR009057">
    <property type="entry name" value="Homeodomain-like_sf"/>
</dbReference>
<evidence type="ECO:0000259" key="7">
    <source>
        <dbReference type="PROSITE" id="PS51736"/>
    </source>
</evidence>
<evidence type="ECO:0000256" key="3">
    <source>
        <dbReference type="ARBA" id="ARBA00023125"/>
    </source>
</evidence>
<dbReference type="Gene3D" id="1.10.10.60">
    <property type="entry name" value="Homeodomain-like"/>
    <property type="match status" value="1"/>
</dbReference>
<dbReference type="PROSITE" id="PS00398">
    <property type="entry name" value="RECOMBINASES_2"/>
    <property type="match status" value="1"/>
</dbReference>
<sequence>MSRTFLYARVSTAEQTTDNQLLEVKAAGFDVQPRRIITETISGSVPAGERPGFSKLLDKLDDGDTLVVTKLDRLGRNTGDVLATIEKLATLGVQVHCLALKGVDLTSASGKLHMTVLAAVAQFEKDLLIERTHAGLARAKAEGKKLGRRDALTDGQKAEIRRKLAQGATARGLAKEYKVSHPTILKLADAHP</sequence>
<evidence type="ECO:0000256" key="4">
    <source>
        <dbReference type="ARBA" id="ARBA00023172"/>
    </source>
</evidence>
<dbReference type="SUPFAM" id="SSF46689">
    <property type="entry name" value="Homeodomain-like"/>
    <property type="match status" value="1"/>
</dbReference>
<feature type="domain" description="Resolvase/invertase-type recombinase catalytic" evidence="7">
    <location>
        <begin position="3"/>
        <end position="143"/>
    </location>
</feature>
<keyword evidence="2" id="KW-0229">DNA integration</keyword>
<evidence type="ECO:0000256" key="1">
    <source>
        <dbReference type="ARBA" id="ARBA00009913"/>
    </source>
</evidence>
<accession>A0AAC9FQA8</accession>
<keyword evidence="4" id="KW-0233">DNA recombination</keyword>
<dbReference type="PROSITE" id="PS51736">
    <property type="entry name" value="RECOMBINASES_3"/>
    <property type="match status" value="1"/>
</dbReference>
<dbReference type="RefSeq" id="WP_021194711.1">
    <property type="nucleotide sequence ID" value="NZ_CP012605.1"/>
</dbReference>
<dbReference type="AlphaFoldDB" id="A0AAC9FQA8"/>
<feature type="active site" description="O-(5'-phospho-DNA)-serine intermediate" evidence="5 6">
    <location>
        <position position="11"/>
    </location>
</feature>
<dbReference type="SMART" id="SM00857">
    <property type="entry name" value="Resolvase"/>
    <property type="match status" value="1"/>
</dbReference>
<evidence type="ECO:0000313" key="9">
    <source>
        <dbReference type="Proteomes" id="UP000077927"/>
    </source>
</evidence>
<dbReference type="GO" id="GO:0000150">
    <property type="term" value="F:DNA strand exchange activity"/>
    <property type="evidence" value="ECO:0007669"/>
    <property type="project" value="InterPro"/>
</dbReference>
<dbReference type="PANTHER" id="PTHR30461">
    <property type="entry name" value="DNA-INVERTASE FROM LAMBDOID PROPHAGE"/>
    <property type="match status" value="1"/>
</dbReference>
<gene>
    <name evidence="8" type="ORF">ACS15_1463</name>
</gene>
<dbReference type="PROSITE" id="PS00397">
    <property type="entry name" value="RECOMBINASES_1"/>
    <property type="match status" value="1"/>
</dbReference>
<dbReference type="KEGG" id="rin:ACS15_1463"/>
<dbReference type="Pfam" id="PF00239">
    <property type="entry name" value="Resolvase"/>
    <property type="match status" value="1"/>
</dbReference>
<dbReference type="InterPro" id="IPR050639">
    <property type="entry name" value="SSR_resolvase"/>
</dbReference>
<organism evidence="8 9">
    <name type="scientific">Ralstonia insidiosa</name>
    <dbReference type="NCBI Taxonomy" id="190721"/>
    <lineage>
        <taxon>Bacteria</taxon>
        <taxon>Pseudomonadati</taxon>
        <taxon>Pseudomonadota</taxon>
        <taxon>Betaproteobacteria</taxon>
        <taxon>Burkholderiales</taxon>
        <taxon>Burkholderiaceae</taxon>
        <taxon>Ralstonia</taxon>
    </lineage>
</organism>
<evidence type="ECO:0000256" key="6">
    <source>
        <dbReference type="PROSITE-ProRule" id="PRU10137"/>
    </source>
</evidence>
<evidence type="ECO:0000256" key="5">
    <source>
        <dbReference type="PIRSR" id="PIRSR606118-50"/>
    </source>
</evidence>
<dbReference type="CDD" id="cd00569">
    <property type="entry name" value="HTH_Hin_like"/>
    <property type="match status" value="1"/>
</dbReference>
<name>A0AAC9FQA8_9RALS</name>
<evidence type="ECO:0000256" key="2">
    <source>
        <dbReference type="ARBA" id="ARBA00022908"/>
    </source>
</evidence>
<protein>
    <submittedName>
        <fullName evidence="8">Resolvase, N terminal domain protein</fullName>
    </submittedName>
</protein>
<dbReference type="SUPFAM" id="SSF53041">
    <property type="entry name" value="Resolvase-like"/>
    <property type="match status" value="1"/>
</dbReference>
<dbReference type="EMBL" id="CP012605">
    <property type="protein sequence ID" value="ANH72659.1"/>
    <property type="molecule type" value="Genomic_DNA"/>
</dbReference>
<dbReference type="Gene3D" id="3.40.50.1390">
    <property type="entry name" value="Resolvase, N-terminal catalytic domain"/>
    <property type="match status" value="1"/>
</dbReference>